<organism evidence="1 2">
    <name type="scientific">Coprinopsis cinerea (strain Okayama-7 / 130 / ATCC MYA-4618 / FGSC 9003)</name>
    <name type="common">Inky cap fungus</name>
    <name type="synonym">Hormographiella aspergillata</name>
    <dbReference type="NCBI Taxonomy" id="240176"/>
    <lineage>
        <taxon>Eukaryota</taxon>
        <taxon>Fungi</taxon>
        <taxon>Dikarya</taxon>
        <taxon>Basidiomycota</taxon>
        <taxon>Agaricomycotina</taxon>
        <taxon>Agaricomycetes</taxon>
        <taxon>Agaricomycetidae</taxon>
        <taxon>Agaricales</taxon>
        <taxon>Agaricineae</taxon>
        <taxon>Psathyrellaceae</taxon>
        <taxon>Coprinopsis</taxon>
    </lineage>
</organism>
<dbReference type="InParanoid" id="A8P836"/>
<dbReference type="HOGENOM" id="CLU_696418_0_0_1"/>
<dbReference type="GeneID" id="6016110"/>
<evidence type="ECO:0000313" key="1">
    <source>
        <dbReference type="EMBL" id="EAU82397.2"/>
    </source>
</evidence>
<dbReference type="AlphaFoldDB" id="A8P836"/>
<proteinExistence type="predicted"/>
<evidence type="ECO:0000313" key="2">
    <source>
        <dbReference type="Proteomes" id="UP000001861"/>
    </source>
</evidence>
<sequence>MACPILDLPSELLAKVALHTSHTTETHPSTVKSCMLTCKTFAEHFRPRLFRRAAIELERSGPIERLLAILSANPGYGKYVKNLVIATSSLSTVHCPALPDLLLHLTEVSDLAMDSISFLSLPEPLAQSISSLCTRSPLSTLRIFACKDFPLDSALNPRAQMITIYEPSFCHSENEGEPVDAGTRQGSNLRVLRVTVPSKDVFPCPRRLLTFAANSLEVMQVNALEMRPFSLDLEGLVCLRHLLFSLSGVWRIDDALHLVTSLARSLPSVEQSLETISISFDILDPSVFMHLVDAAAEWGDLGGALQDRTRLPRLREVQVEFGVRNLFAAGPLPEEDTCKRKAEEMARLAFKDVEAKIRVSVEIGNS</sequence>
<accession>A8P836</accession>
<name>A8P836_COPC7</name>
<protein>
    <recommendedName>
        <fullName evidence="3">F-box domain-containing protein</fullName>
    </recommendedName>
</protein>
<dbReference type="Proteomes" id="UP000001861">
    <property type="component" value="Unassembled WGS sequence"/>
</dbReference>
<keyword evidence="2" id="KW-1185">Reference proteome</keyword>
<reference evidence="1 2" key="1">
    <citation type="journal article" date="2010" name="Proc. Natl. Acad. Sci. U.S.A.">
        <title>Insights into evolution of multicellular fungi from the assembled chromosomes of the mushroom Coprinopsis cinerea (Coprinus cinereus).</title>
        <authorList>
            <person name="Stajich J.E."/>
            <person name="Wilke S.K."/>
            <person name="Ahren D."/>
            <person name="Au C.H."/>
            <person name="Birren B.W."/>
            <person name="Borodovsky M."/>
            <person name="Burns C."/>
            <person name="Canback B."/>
            <person name="Casselton L.A."/>
            <person name="Cheng C.K."/>
            <person name="Deng J."/>
            <person name="Dietrich F.S."/>
            <person name="Fargo D.C."/>
            <person name="Farman M.L."/>
            <person name="Gathman A.C."/>
            <person name="Goldberg J."/>
            <person name="Guigo R."/>
            <person name="Hoegger P.J."/>
            <person name="Hooker J.B."/>
            <person name="Huggins A."/>
            <person name="James T.Y."/>
            <person name="Kamada T."/>
            <person name="Kilaru S."/>
            <person name="Kodira C."/>
            <person name="Kues U."/>
            <person name="Kupfer D."/>
            <person name="Kwan H.S."/>
            <person name="Lomsadze A."/>
            <person name="Li W."/>
            <person name="Lilly W.W."/>
            <person name="Ma L.J."/>
            <person name="Mackey A.J."/>
            <person name="Manning G."/>
            <person name="Martin F."/>
            <person name="Muraguchi H."/>
            <person name="Natvig D.O."/>
            <person name="Palmerini H."/>
            <person name="Ramesh M.A."/>
            <person name="Rehmeyer C.J."/>
            <person name="Roe B.A."/>
            <person name="Shenoy N."/>
            <person name="Stanke M."/>
            <person name="Ter-Hovhannisyan V."/>
            <person name="Tunlid A."/>
            <person name="Velagapudi R."/>
            <person name="Vision T.J."/>
            <person name="Zeng Q."/>
            <person name="Zolan M.E."/>
            <person name="Pukkila P.J."/>
        </authorList>
    </citation>
    <scope>NUCLEOTIDE SEQUENCE [LARGE SCALE GENOMIC DNA]</scope>
    <source>
        <strain evidence="2">Okayama-7 / 130 / ATCC MYA-4618 / FGSC 9003</strain>
    </source>
</reference>
<gene>
    <name evidence="1" type="ORF">CC1G_06707</name>
</gene>
<dbReference type="RefSeq" id="XP_001839494.2">
    <property type="nucleotide sequence ID" value="XM_001839442.2"/>
</dbReference>
<dbReference type="EMBL" id="AACS02000005">
    <property type="protein sequence ID" value="EAU82397.2"/>
    <property type="molecule type" value="Genomic_DNA"/>
</dbReference>
<dbReference type="KEGG" id="cci:CC1G_06707"/>
<dbReference type="VEuPathDB" id="FungiDB:CC1G_06707"/>
<comment type="caution">
    <text evidence="1">The sequence shown here is derived from an EMBL/GenBank/DDBJ whole genome shotgun (WGS) entry which is preliminary data.</text>
</comment>
<dbReference type="OMA" id="FCHSENE"/>
<evidence type="ECO:0008006" key="3">
    <source>
        <dbReference type="Google" id="ProtNLM"/>
    </source>
</evidence>